<dbReference type="AlphaFoldDB" id="A0A179DH23"/>
<feature type="repeat" description="TPR" evidence="1">
    <location>
        <begin position="112"/>
        <end position="145"/>
    </location>
</feature>
<dbReference type="RefSeq" id="WP_068822360.1">
    <property type="nucleotide sequence ID" value="NZ_LWHJ01000027.1"/>
</dbReference>
<keyword evidence="1" id="KW-0802">TPR repeat</keyword>
<dbReference type="Pfam" id="PF13174">
    <property type="entry name" value="TPR_6"/>
    <property type="match status" value="2"/>
</dbReference>
<keyword evidence="4" id="KW-1185">Reference proteome</keyword>
<dbReference type="SMART" id="SM00028">
    <property type="entry name" value="TPR"/>
    <property type="match status" value="8"/>
</dbReference>
<organism evidence="3 4">
    <name type="scientific">Pedobacter psychrophilus</name>
    <dbReference type="NCBI Taxonomy" id="1826909"/>
    <lineage>
        <taxon>Bacteria</taxon>
        <taxon>Pseudomonadati</taxon>
        <taxon>Bacteroidota</taxon>
        <taxon>Sphingobacteriia</taxon>
        <taxon>Sphingobacteriales</taxon>
        <taxon>Sphingobacteriaceae</taxon>
        <taxon>Pedobacter</taxon>
    </lineage>
</organism>
<comment type="caution">
    <text evidence="3">The sequence shown here is derived from an EMBL/GenBank/DDBJ whole genome shotgun (WGS) entry which is preliminary data.</text>
</comment>
<accession>A0A179DH23</accession>
<dbReference type="InterPro" id="IPR011990">
    <property type="entry name" value="TPR-like_helical_dom_sf"/>
</dbReference>
<dbReference type="SUPFAM" id="SSF48452">
    <property type="entry name" value="TPR-like"/>
    <property type="match status" value="4"/>
</dbReference>
<evidence type="ECO:0000313" key="3">
    <source>
        <dbReference type="EMBL" id="OAQ39743.1"/>
    </source>
</evidence>
<dbReference type="Proteomes" id="UP000078459">
    <property type="component" value="Unassembled WGS sequence"/>
</dbReference>
<dbReference type="PROSITE" id="PS50005">
    <property type="entry name" value="TPR"/>
    <property type="match status" value="1"/>
</dbReference>
<sequence>MRKIITVTALFFISSDILFAQLPAYFDINSKYKQATELYEQEKYAAASSLFYEVENDKNIQTPQSFNNTFTSNLKVNSEFYRAVCALELGNDDAEQLFKRFVKNHPESPKSKQAYFQFGKYYFNQGNYQEALNWFTKVSSIDLTGKDDTEYKFKTAYSFFETKDYASAKPLFGIVKDDGSKYSEQATYYYAYIAYVDKEYPIALKNFEKLKNSENYKESYPYYISAIYFLDKRYDDVIAYAVPIIENTKQLNETEMLRIIAASYFAKQDYTNASAYYERFMKRDNGKTQNNQDSYQIGYTYYKLKKYNESIAQLGKLINDKSDYSQYGLYTLGDAYLTKQDKRAARNVLQVSSSLDFDREIKEDALFNFAKLSYELQFNSIALDAIQKYLKDYPRTKKLTEAKTLLAKSLSSTKNYRDAIDVLEGIENKSADAKEAYQKVTYFRALEFYNERAFENSIGLFLKSNNYPIDKDILALSTYWCAEAMYEVRKYGESVNYFETFLAMPAAKKTDLFNFANYALGYAALEGESYPKAATYLARFLNGNEKDAKTIKDATLRLADAYFGAKNYGSALNYYNQIISEGGTSEDYALFQRGIIQGLQNQPDAKIATLKSLLSKFPNSNYSDDAGFEIPYTYFLMGQGDIAKADLTNFVAKYPRSSYIPRALVTIGLVNYDQKNDQVALETFKRVVSEYKSTDEAQQALKLIQKIYLDMGNATDFIDYANTTSIGNYTTSEQDNIMFQAANTQYIKGNWDGAVESVNAYFDKFPKAIKDKQAKFIRAESYKNLGKFAPAIIDYEYILNDWTSEYTEKALISISKIYLNNKQYNEAIVHLKKLEIASEYKANYSFAINNLMVAYAGIKVPDQTLLYVDLVKNYEKSSEEDKFKAGLYGGKAFLLQGDTTKGRKQLEEVAKATKSIIGAEALYNVAEIQYLKKDYKTSQKTCFDLVNNMPNYDYWFAKTFILLADNYVAQKDKVQAIATLKSVIDNYEGDDEILPTAKQKLKDLDTK</sequence>
<dbReference type="Gene3D" id="1.25.40.10">
    <property type="entry name" value="Tetratricopeptide repeat domain"/>
    <property type="match status" value="7"/>
</dbReference>
<feature type="chain" id="PRO_5008100509" evidence="2">
    <location>
        <begin position="21"/>
        <end position="1007"/>
    </location>
</feature>
<dbReference type="EMBL" id="LWHJ01000027">
    <property type="protein sequence ID" value="OAQ39743.1"/>
    <property type="molecule type" value="Genomic_DNA"/>
</dbReference>
<dbReference type="InterPro" id="IPR019734">
    <property type="entry name" value="TPR_rpt"/>
</dbReference>
<evidence type="ECO:0000256" key="2">
    <source>
        <dbReference type="SAM" id="SignalP"/>
    </source>
</evidence>
<proteinExistence type="predicted"/>
<reference evidence="3 4" key="1">
    <citation type="submission" date="2016-04" db="EMBL/GenBank/DDBJ databases">
        <authorList>
            <person name="Evans L.H."/>
            <person name="Alamgir A."/>
            <person name="Owens N."/>
            <person name="Weber N.D."/>
            <person name="Virtaneva K."/>
            <person name="Barbian K."/>
            <person name="Babar A."/>
            <person name="Rosenke K."/>
        </authorList>
    </citation>
    <scope>NUCLEOTIDE SEQUENCE [LARGE SCALE GENOMIC DNA]</scope>
    <source>
        <strain evidence="3 4">CCM 8644</strain>
    </source>
</reference>
<gene>
    <name evidence="3" type="ORF">A5893_09180</name>
</gene>
<dbReference type="Pfam" id="PF13432">
    <property type="entry name" value="TPR_16"/>
    <property type="match status" value="2"/>
</dbReference>
<evidence type="ECO:0000313" key="4">
    <source>
        <dbReference type="Proteomes" id="UP000078459"/>
    </source>
</evidence>
<reference evidence="3 4" key="2">
    <citation type="submission" date="2016-06" db="EMBL/GenBank/DDBJ databases">
        <title>Pedobacter psychrophilus sp. nov., isolated from Antarctic fragmentary rock.</title>
        <authorList>
            <person name="Svec P."/>
        </authorList>
    </citation>
    <scope>NUCLEOTIDE SEQUENCE [LARGE SCALE GENOMIC DNA]</scope>
    <source>
        <strain evidence="3 4">CCM 8644</strain>
    </source>
</reference>
<dbReference type="OrthoDB" id="9814448at2"/>
<evidence type="ECO:0000256" key="1">
    <source>
        <dbReference type="PROSITE-ProRule" id="PRU00339"/>
    </source>
</evidence>
<feature type="signal peptide" evidence="2">
    <location>
        <begin position="1"/>
        <end position="20"/>
    </location>
</feature>
<keyword evidence="2" id="KW-0732">Signal</keyword>
<dbReference type="STRING" id="1826909.A5893_09180"/>
<protein>
    <submittedName>
        <fullName evidence="3">Uncharacterized protein</fullName>
    </submittedName>
</protein>
<name>A0A179DH23_9SPHI</name>